<dbReference type="Proteomes" id="UP000534388">
    <property type="component" value="Unassembled WGS sequence"/>
</dbReference>
<dbReference type="EMBL" id="JACEZT010000004">
    <property type="protein sequence ID" value="MBA5636925.1"/>
    <property type="molecule type" value="Genomic_DNA"/>
</dbReference>
<keyword evidence="3" id="KW-1185">Reference proteome</keyword>
<reference evidence="2 3" key="1">
    <citation type="submission" date="2020-07" db="EMBL/GenBank/DDBJ databases">
        <title>Novel species isolated from subtropical streams in China.</title>
        <authorList>
            <person name="Lu H."/>
        </authorList>
    </citation>
    <scope>NUCLEOTIDE SEQUENCE [LARGE SCALE GENOMIC DNA]</scope>
    <source>
        <strain evidence="2 3">LX20W</strain>
    </source>
</reference>
<feature type="chain" id="PRO_5030881729" description="Porin" evidence="1">
    <location>
        <begin position="33"/>
        <end position="273"/>
    </location>
</feature>
<gene>
    <name evidence="2" type="ORF">H3H37_07650</name>
</gene>
<evidence type="ECO:0008006" key="4">
    <source>
        <dbReference type="Google" id="ProtNLM"/>
    </source>
</evidence>
<protein>
    <recommendedName>
        <fullName evidence="4">Porin</fullName>
    </recommendedName>
</protein>
<feature type="signal peptide" evidence="1">
    <location>
        <begin position="1"/>
        <end position="32"/>
    </location>
</feature>
<comment type="caution">
    <text evidence="2">The sequence shown here is derived from an EMBL/GenBank/DDBJ whole genome shotgun (WGS) entry which is preliminary data.</text>
</comment>
<name>A0A7W2EQR7_9BURK</name>
<keyword evidence="1" id="KW-0732">Signal</keyword>
<evidence type="ECO:0000256" key="1">
    <source>
        <dbReference type="SAM" id="SignalP"/>
    </source>
</evidence>
<proteinExistence type="predicted"/>
<dbReference type="AlphaFoldDB" id="A0A7W2EQR7"/>
<accession>A0A7W2EQR7</accession>
<evidence type="ECO:0000313" key="2">
    <source>
        <dbReference type="EMBL" id="MBA5636925.1"/>
    </source>
</evidence>
<sequence>MKSFPYQPSLRARLCRAAVLLTAGLTAQLATAQMRPLNDEELSATHGQGLMAMTNSSYGGFDFTKVALDADITLSANFSNLRLGEYNYAPRNGTGADIDMSLLQFGRSDGTEAQRLVHISNPYFEFVYRNAGDNAAREVIGMRFGFDAISGDVGLKLSTLSGSMLVQGQAADGSAITLDSHTDTTGGGKRWDGSCTAPCLSLANLGGVTAGDANGPSRDFWISVLKTGVQFQAPSGTTQLPDAAQAGIWLNWRDKLQAISTNGVTPPNLPKVR</sequence>
<organism evidence="2 3">
    <name type="scientific">Rugamonas brunnea</name>
    <dbReference type="NCBI Taxonomy" id="2758569"/>
    <lineage>
        <taxon>Bacteria</taxon>
        <taxon>Pseudomonadati</taxon>
        <taxon>Pseudomonadota</taxon>
        <taxon>Betaproteobacteria</taxon>
        <taxon>Burkholderiales</taxon>
        <taxon>Oxalobacteraceae</taxon>
        <taxon>Telluria group</taxon>
        <taxon>Rugamonas</taxon>
    </lineage>
</organism>
<evidence type="ECO:0000313" key="3">
    <source>
        <dbReference type="Proteomes" id="UP000534388"/>
    </source>
</evidence>